<feature type="transmembrane region" description="Helical" evidence="11">
    <location>
        <begin position="273"/>
        <end position="290"/>
    </location>
</feature>
<keyword evidence="3" id="KW-0337">GPI-anchor biosynthesis</keyword>
<evidence type="ECO:0000256" key="7">
    <source>
        <dbReference type="ARBA" id="ARBA00022824"/>
    </source>
</evidence>
<keyword evidence="4 11" id="KW-0328">Glycosyltransferase</keyword>
<dbReference type="GO" id="GO:0005789">
    <property type="term" value="C:endoplasmic reticulum membrane"/>
    <property type="evidence" value="ECO:0007669"/>
    <property type="project" value="UniProtKB-SubCell"/>
</dbReference>
<protein>
    <recommendedName>
        <fullName evidence="11">Mannosyltransferase</fullName>
        <ecNumber evidence="11">2.4.1.-</ecNumber>
    </recommendedName>
</protein>
<feature type="transmembrane region" description="Helical" evidence="11">
    <location>
        <begin position="200"/>
        <end position="219"/>
    </location>
</feature>
<comment type="pathway">
    <text evidence="2">Glycolipid biosynthesis; glycosylphosphatidylinositol-anchor biosynthesis.</text>
</comment>
<proteinExistence type="inferred from homology"/>
<dbReference type="Proteomes" id="UP000285301">
    <property type="component" value="Unassembled WGS sequence"/>
</dbReference>
<dbReference type="Pfam" id="PF03901">
    <property type="entry name" value="Glyco_transf_22"/>
    <property type="match status" value="1"/>
</dbReference>
<evidence type="ECO:0000313" key="13">
    <source>
        <dbReference type="Proteomes" id="UP000285301"/>
    </source>
</evidence>
<feature type="transmembrane region" description="Helical" evidence="11">
    <location>
        <begin position="47"/>
        <end position="64"/>
    </location>
</feature>
<dbReference type="STRING" id="1965070.A0A443QV19"/>
<reference evidence="12 13" key="1">
    <citation type="journal article" date="2018" name="Gigascience">
        <title>Genomes of trombidid mites reveal novel predicted allergens and laterally-transferred genes associated with secondary metabolism.</title>
        <authorList>
            <person name="Dong X."/>
            <person name="Chaisiri K."/>
            <person name="Xia D."/>
            <person name="Armstrong S.D."/>
            <person name="Fang Y."/>
            <person name="Donnelly M.J."/>
            <person name="Kadowaki T."/>
            <person name="McGarry J.W."/>
            <person name="Darby A.C."/>
            <person name="Makepeace B.L."/>
        </authorList>
    </citation>
    <scope>NUCLEOTIDE SEQUENCE [LARGE SCALE GENOMIC DNA]</scope>
    <source>
        <strain evidence="12">UoL-WK</strain>
    </source>
</reference>
<evidence type="ECO:0000256" key="10">
    <source>
        <dbReference type="ARBA" id="ARBA00038466"/>
    </source>
</evidence>
<dbReference type="PANTHER" id="PTHR22760:SF3">
    <property type="entry name" value="GPI MANNOSYLTRANSFERASE 4"/>
    <property type="match status" value="1"/>
</dbReference>
<name>A0A443QV19_9ACAR</name>
<evidence type="ECO:0000256" key="11">
    <source>
        <dbReference type="RuleBase" id="RU363075"/>
    </source>
</evidence>
<comment type="subcellular location">
    <subcellularLocation>
        <location evidence="1 11">Endoplasmic reticulum membrane</location>
        <topology evidence="1 11">Multi-pass membrane protein</topology>
    </subcellularLocation>
</comment>
<feature type="transmembrane region" description="Helical" evidence="11">
    <location>
        <begin position="71"/>
        <end position="95"/>
    </location>
</feature>
<keyword evidence="9 11" id="KW-0472">Membrane</keyword>
<dbReference type="AlphaFoldDB" id="A0A443QV19"/>
<keyword evidence="5 12" id="KW-0808">Transferase</keyword>
<evidence type="ECO:0000256" key="6">
    <source>
        <dbReference type="ARBA" id="ARBA00022692"/>
    </source>
</evidence>
<evidence type="ECO:0000256" key="1">
    <source>
        <dbReference type="ARBA" id="ARBA00004477"/>
    </source>
</evidence>
<dbReference type="GO" id="GO:0006506">
    <property type="term" value="P:GPI anchor biosynthetic process"/>
    <property type="evidence" value="ECO:0007669"/>
    <property type="project" value="UniProtKB-KW"/>
</dbReference>
<feature type="transmembrane region" description="Helical" evidence="11">
    <location>
        <begin position="310"/>
        <end position="329"/>
    </location>
</feature>
<dbReference type="EC" id="2.4.1.-" evidence="11"/>
<evidence type="ECO:0000256" key="5">
    <source>
        <dbReference type="ARBA" id="ARBA00022679"/>
    </source>
</evidence>
<accession>A0A443QV19</accession>
<evidence type="ECO:0000256" key="9">
    <source>
        <dbReference type="ARBA" id="ARBA00023136"/>
    </source>
</evidence>
<evidence type="ECO:0000256" key="8">
    <source>
        <dbReference type="ARBA" id="ARBA00022989"/>
    </source>
</evidence>
<evidence type="ECO:0000256" key="3">
    <source>
        <dbReference type="ARBA" id="ARBA00022502"/>
    </source>
</evidence>
<feature type="transmembrane region" description="Helical" evidence="11">
    <location>
        <begin position="359"/>
        <end position="376"/>
    </location>
</feature>
<keyword evidence="13" id="KW-1185">Reference proteome</keyword>
<keyword evidence="7 11" id="KW-0256">Endoplasmic reticulum</keyword>
<evidence type="ECO:0000256" key="2">
    <source>
        <dbReference type="ARBA" id="ARBA00004687"/>
    </source>
</evidence>
<dbReference type="OrthoDB" id="10066429at2759"/>
<sequence length="493" mass="56760">MVCLSPEHGYIHPDEFFQFSEPIAANVLNSKAFIAWELTATQPIRSVFLPLLITGSCFKLIALCTNWPSPWLLLVVPRLVMTLLSFVADFCLYRICDLIDHKTNKASLYIFATSYLTLCYCTHTFTNAIELILLSILMLFVVKSSKRKQAVHASAIGLILCVGLFNRPTFGCFAIVPLMFWLFSEKSLSLTKVIANGTSILPSFAFMFIFSVLIDTLYYRNESTFDDLNTLISRMEYEQIFDKIVITPMNFINYNIRPTNLQKHGLHPRYQHSIINVPLAFTMLGMLAYSDLLKFFSGVFNRKLHVKFDKIKVLMILTFVIPLILLSLIPHQEPRFLLPCLIPLCVVYSKKLYESKTSLFLWIVLNSVLVIIYGYVHQAGVTKALFEMHQELKTVENSSQVDIIIARTYLPPQHLLNIRANDSKVQIHDLSTKEFPEALFRELKQLKKSNPHNVYLLIPSCLTKKLKTVFYNSKINSFHLQKRVFPHFTFEDL</sequence>
<evidence type="ECO:0000313" key="12">
    <source>
        <dbReference type="EMBL" id="RWS06863.1"/>
    </source>
</evidence>
<dbReference type="InterPro" id="IPR005599">
    <property type="entry name" value="GPI_mannosylTrfase"/>
</dbReference>
<gene>
    <name evidence="12" type="ORF">B4U79_11819</name>
</gene>
<keyword evidence="6 11" id="KW-0812">Transmembrane</keyword>
<organism evidence="12 13">
    <name type="scientific">Dinothrombium tinctorium</name>
    <dbReference type="NCBI Taxonomy" id="1965070"/>
    <lineage>
        <taxon>Eukaryota</taxon>
        <taxon>Metazoa</taxon>
        <taxon>Ecdysozoa</taxon>
        <taxon>Arthropoda</taxon>
        <taxon>Chelicerata</taxon>
        <taxon>Arachnida</taxon>
        <taxon>Acari</taxon>
        <taxon>Acariformes</taxon>
        <taxon>Trombidiformes</taxon>
        <taxon>Prostigmata</taxon>
        <taxon>Anystina</taxon>
        <taxon>Parasitengona</taxon>
        <taxon>Trombidioidea</taxon>
        <taxon>Trombidiidae</taxon>
        <taxon>Dinothrombium</taxon>
    </lineage>
</organism>
<keyword evidence="8 11" id="KW-1133">Transmembrane helix</keyword>
<feature type="transmembrane region" description="Helical" evidence="11">
    <location>
        <begin position="154"/>
        <end position="180"/>
    </location>
</feature>
<feature type="transmembrane region" description="Helical" evidence="11">
    <location>
        <begin position="115"/>
        <end position="142"/>
    </location>
</feature>
<comment type="similarity">
    <text evidence="10">Belongs to the glycosyltransferase 22 family. PIGZ subfamily.</text>
</comment>
<comment type="caution">
    <text evidence="12">The sequence shown here is derived from an EMBL/GenBank/DDBJ whole genome shotgun (WGS) entry which is preliminary data.</text>
</comment>
<dbReference type="EMBL" id="NCKU01003834">
    <property type="protein sequence ID" value="RWS06863.1"/>
    <property type="molecule type" value="Genomic_DNA"/>
</dbReference>
<evidence type="ECO:0000256" key="4">
    <source>
        <dbReference type="ARBA" id="ARBA00022676"/>
    </source>
</evidence>
<feature type="non-terminal residue" evidence="12">
    <location>
        <position position="493"/>
    </location>
</feature>
<dbReference type="GO" id="GO:0000026">
    <property type="term" value="F:alpha-1,2-mannosyltransferase activity"/>
    <property type="evidence" value="ECO:0007669"/>
    <property type="project" value="TreeGrafter"/>
</dbReference>
<dbReference type="PANTHER" id="PTHR22760">
    <property type="entry name" value="GLYCOSYLTRANSFERASE"/>
    <property type="match status" value="1"/>
</dbReference>